<dbReference type="RefSeq" id="WP_021011350.1">
    <property type="nucleotide sequence ID" value="NZ_ASHR01000032.1"/>
</dbReference>
<dbReference type="Gene3D" id="3.30.530.20">
    <property type="match status" value="2"/>
</dbReference>
<evidence type="ECO:0000313" key="3">
    <source>
        <dbReference type="EMBL" id="ERG63372.1"/>
    </source>
</evidence>
<protein>
    <recommendedName>
        <fullName evidence="2">Activator of Hsp90 ATPase homologue 1/2-like C-terminal domain-containing protein</fullName>
    </recommendedName>
</protein>
<dbReference type="InterPro" id="IPR023393">
    <property type="entry name" value="START-like_dom_sf"/>
</dbReference>
<name>U1LN47_9MICO</name>
<proteinExistence type="inferred from homology"/>
<dbReference type="Proteomes" id="UP000016462">
    <property type="component" value="Unassembled WGS sequence"/>
</dbReference>
<dbReference type="OrthoDB" id="9803476at2"/>
<accession>U1LN47</accession>
<dbReference type="EMBL" id="ASHR01000032">
    <property type="protein sequence ID" value="ERG63372.1"/>
    <property type="molecule type" value="Genomic_DNA"/>
</dbReference>
<dbReference type="SUPFAM" id="SSF55961">
    <property type="entry name" value="Bet v1-like"/>
    <property type="match status" value="2"/>
</dbReference>
<organism evidence="3 4">
    <name type="scientific">Agrococcus pavilionensis RW1</name>
    <dbReference type="NCBI Taxonomy" id="1330458"/>
    <lineage>
        <taxon>Bacteria</taxon>
        <taxon>Bacillati</taxon>
        <taxon>Actinomycetota</taxon>
        <taxon>Actinomycetes</taxon>
        <taxon>Micrococcales</taxon>
        <taxon>Microbacteriaceae</taxon>
        <taxon>Agrococcus</taxon>
    </lineage>
</organism>
<gene>
    <name evidence="3" type="ORF">L332_02755</name>
</gene>
<evidence type="ECO:0000259" key="2">
    <source>
        <dbReference type="Pfam" id="PF08327"/>
    </source>
</evidence>
<dbReference type="InterPro" id="IPR013538">
    <property type="entry name" value="ASHA1/2-like_C"/>
</dbReference>
<evidence type="ECO:0000256" key="1">
    <source>
        <dbReference type="ARBA" id="ARBA00006817"/>
    </source>
</evidence>
<comment type="similarity">
    <text evidence="1">Belongs to the AHA1 family.</text>
</comment>
<feature type="domain" description="Activator of Hsp90 ATPase homologue 1/2-like C-terminal" evidence="2">
    <location>
        <begin position="184"/>
        <end position="309"/>
    </location>
</feature>
<sequence>MPHTDPAEHRHDAQAAIDEPGARVTRTIAVRAPIEVVWECLTDPASLADWFGDTATFPDGTGEGATGSFGWSDAGEFPARIERAEAPHVWAFRWGRRGEPLRDEHSTLATFTLERVGGGTRVTVVETGFERLGDEVAVRAALEDNREGWTSELDELIALVARRWTPAAIDPLAGTITRSLDVAAPVALVWRHLTDPASIEAWWGHPAVFPGGLREGITGTFEHEGERWPVAIRMLRPERAFAFRWGEIGEAEPGPTACDVRFDLEPLGDGTRVTVVESGWMRVPGDVRDDRMRGNAGGWEMVLDGLRRHVLEAAR</sequence>
<reference evidence="3 4" key="1">
    <citation type="journal article" date="2013" name="Genome Announc.">
        <title>First draft genome sequence from a member of the genus agrococcus, isolated from modern microbialites.</title>
        <authorList>
            <person name="White R.A.III."/>
            <person name="Grassa C.J."/>
            <person name="Suttle C.A."/>
        </authorList>
    </citation>
    <scope>NUCLEOTIDE SEQUENCE [LARGE SCALE GENOMIC DNA]</scope>
    <source>
        <strain evidence="3 4">RW1</strain>
    </source>
</reference>
<feature type="domain" description="Activator of Hsp90 ATPase homologue 1/2-like C-terminal" evidence="2">
    <location>
        <begin position="31"/>
        <end position="160"/>
    </location>
</feature>
<dbReference type="Pfam" id="PF08327">
    <property type="entry name" value="AHSA1"/>
    <property type="match status" value="2"/>
</dbReference>
<keyword evidence="4" id="KW-1185">Reference proteome</keyword>
<dbReference type="AlphaFoldDB" id="U1LN47"/>
<comment type="caution">
    <text evidence="3">The sequence shown here is derived from an EMBL/GenBank/DDBJ whole genome shotgun (WGS) entry which is preliminary data.</text>
</comment>
<evidence type="ECO:0000313" key="4">
    <source>
        <dbReference type="Proteomes" id="UP000016462"/>
    </source>
</evidence>